<dbReference type="Pfam" id="PF06195">
    <property type="entry name" value="DUF996"/>
    <property type="match status" value="1"/>
</dbReference>
<gene>
    <name evidence="2" type="ORF">APY94_05075</name>
</gene>
<evidence type="ECO:0008006" key="4">
    <source>
        <dbReference type="Google" id="ProtNLM"/>
    </source>
</evidence>
<organism evidence="2 3">
    <name type="scientific">Thermococcus celericrescens</name>
    <dbReference type="NCBI Taxonomy" id="227598"/>
    <lineage>
        <taxon>Archaea</taxon>
        <taxon>Methanobacteriati</taxon>
        <taxon>Methanobacteriota</taxon>
        <taxon>Thermococci</taxon>
        <taxon>Thermococcales</taxon>
        <taxon>Thermococcaceae</taxon>
        <taxon>Thermococcus</taxon>
    </lineage>
</organism>
<dbReference type="InterPro" id="IPR010397">
    <property type="entry name" value="DUF996"/>
</dbReference>
<keyword evidence="1" id="KW-1133">Transmembrane helix</keyword>
<feature type="transmembrane region" description="Helical" evidence="1">
    <location>
        <begin position="42"/>
        <end position="61"/>
    </location>
</feature>
<proteinExistence type="predicted"/>
<protein>
    <recommendedName>
        <fullName evidence="4">DUF996 domain-containing protein</fullName>
    </recommendedName>
</protein>
<feature type="transmembrane region" description="Helical" evidence="1">
    <location>
        <begin position="73"/>
        <end position="95"/>
    </location>
</feature>
<dbReference type="AlphaFoldDB" id="A0A117ITQ5"/>
<feature type="transmembrane region" description="Helical" evidence="1">
    <location>
        <begin position="116"/>
        <end position="149"/>
    </location>
</feature>
<comment type="caution">
    <text evidence="2">The sequence shown here is derived from an EMBL/GenBank/DDBJ whole genome shotgun (WGS) entry which is preliminary data.</text>
</comment>
<keyword evidence="1" id="KW-0812">Transmembrane</keyword>
<evidence type="ECO:0000313" key="2">
    <source>
        <dbReference type="EMBL" id="KUH33571.1"/>
    </source>
</evidence>
<keyword evidence="1" id="KW-0472">Membrane</keyword>
<evidence type="ECO:0000313" key="3">
    <source>
        <dbReference type="Proteomes" id="UP000053462"/>
    </source>
</evidence>
<sequence length="163" mass="17321">MMGGIGAILTVVGLGFIGFILKLLAVKNIAEATDRDEIFSKYLWAAILNILASLILMGTMWGSMLGASKSPEFGLGMMGAGGIIAVILMIIGVWFMKQSYDMISEETGVGMFHTVALLYIIGAILMLVLIGGLLIVIAAILEIIAFFSLPDEISKPVEEPAPV</sequence>
<keyword evidence="3" id="KW-1185">Reference proteome</keyword>
<name>A0A117ITQ5_9EURY</name>
<accession>A0A117ITQ5</accession>
<feature type="transmembrane region" description="Helical" evidence="1">
    <location>
        <begin position="6"/>
        <end position="30"/>
    </location>
</feature>
<dbReference type="STRING" id="227598.APY94_05075"/>
<dbReference type="Proteomes" id="UP000053462">
    <property type="component" value="Unassembled WGS sequence"/>
</dbReference>
<reference evidence="2 3" key="1">
    <citation type="submission" date="2015-10" db="EMBL/GenBank/DDBJ databases">
        <title>Draft genome sequence of Thermococcus celericrescens strain DSM 17994.</title>
        <authorList>
            <person name="Hong S.-J."/>
            <person name="Park C.-E."/>
            <person name="Shin J.-H."/>
        </authorList>
    </citation>
    <scope>NUCLEOTIDE SEQUENCE [LARGE SCALE GENOMIC DNA]</scope>
    <source>
        <strain evidence="2 3">DSM 17994</strain>
    </source>
</reference>
<dbReference type="EMBL" id="LLYW01000018">
    <property type="protein sequence ID" value="KUH33571.1"/>
    <property type="molecule type" value="Genomic_DNA"/>
</dbReference>
<evidence type="ECO:0000256" key="1">
    <source>
        <dbReference type="SAM" id="Phobius"/>
    </source>
</evidence>